<comment type="caution">
    <text evidence="1">The sequence shown here is derived from an EMBL/GenBank/DDBJ whole genome shotgun (WGS) entry which is preliminary data.</text>
</comment>
<name>A0ACA9PL25_9GLOM</name>
<gene>
    <name evidence="1" type="ORF">RPERSI_LOCUS10724</name>
</gene>
<proteinExistence type="predicted"/>
<dbReference type="Proteomes" id="UP000789920">
    <property type="component" value="Unassembled WGS sequence"/>
</dbReference>
<sequence length="45" mass="5527">MNSSEKEKLKYQEHGVKIFKNEKRQINKRSKQKKRNNMHLNNEVN</sequence>
<evidence type="ECO:0000313" key="2">
    <source>
        <dbReference type="Proteomes" id="UP000789920"/>
    </source>
</evidence>
<evidence type="ECO:0000313" key="1">
    <source>
        <dbReference type="EMBL" id="CAG8713637.1"/>
    </source>
</evidence>
<feature type="non-terminal residue" evidence="1">
    <location>
        <position position="45"/>
    </location>
</feature>
<reference evidence="1" key="1">
    <citation type="submission" date="2021-06" db="EMBL/GenBank/DDBJ databases">
        <authorList>
            <person name="Kallberg Y."/>
            <person name="Tangrot J."/>
            <person name="Rosling A."/>
        </authorList>
    </citation>
    <scope>NUCLEOTIDE SEQUENCE</scope>
    <source>
        <strain evidence="1">MA461A</strain>
    </source>
</reference>
<keyword evidence="2" id="KW-1185">Reference proteome</keyword>
<protein>
    <submittedName>
        <fullName evidence="1">30090_t:CDS:1</fullName>
    </submittedName>
</protein>
<organism evidence="1 2">
    <name type="scientific">Racocetra persica</name>
    <dbReference type="NCBI Taxonomy" id="160502"/>
    <lineage>
        <taxon>Eukaryota</taxon>
        <taxon>Fungi</taxon>
        <taxon>Fungi incertae sedis</taxon>
        <taxon>Mucoromycota</taxon>
        <taxon>Glomeromycotina</taxon>
        <taxon>Glomeromycetes</taxon>
        <taxon>Diversisporales</taxon>
        <taxon>Gigasporaceae</taxon>
        <taxon>Racocetra</taxon>
    </lineage>
</organism>
<dbReference type="EMBL" id="CAJVQC010021494">
    <property type="protein sequence ID" value="CAG8713637.1"/>
    <property type="molecule type" value="Genomic_DNA"/>
</dbReference>
<accession>A0ACA9PL25</accession>